<dbReference type="PANTHER" id="PTHR12271:SF40">
    <property type="entry name" value="POLY(A) RNA POLYMERASE GLD2"/>
    <property type="match status" value="1"/>
</dbReference>
<protein>
    <recommendedName>
        <fullName evidence="3">PAP-associated domain-containing protein</fullName>
    </recommendedName>
</protein>
<dbReference type="PANTHER" id="PTHR12271">
    <property type="entry name" value="POLY A POLYMERASE CID PAP -RELATED"/>
    <property type="match status" value="1"/>
</dbReference>
<dbReference type="EMBL" id="JAEPRD010000071">
    <property type="protein sequence ID" value="KAG2201455.1"/>
    <property type="molecule type" value="Genomic_DNA"/>
</dbReference>
<accession>A0A8H7UZE9</accession>
<evidence type="ECO:0000313" key="1">
    <source>
        <dbReference type="EMBL" id="KAG2201455.1"/>
    </source>
</evidence>
<dbReference type="OrthoDB" id="2274644at2759"/>
<evidence type="ECO:0008006" key="3">
    <source>
        <dbReference type="Google" id="ProtNLM"/>
    </source>
</evidence>
<dbReference type="AlphaFoldDB" id="A0A8H7UZE9"/>
<reference evidence="1" key="1">
    <citation type="submission" date="2020-12" db="EMBL/GenBank/DDBJ databases">
        <title>Metabolic potential, ecology and presence of endohyphal bacteria is reflected in genomic diversity of Mucoromycotina.</title>
        <authorList>
            <person name="Muszewska A."/>
            <person name="Okrasinska A."/>
            <person name="Steczkiewicz K."/>
            <person name="Drgas O."/>
            <person name="Orlowska M."/>
            <person name="Perlinska-Lenart U."/>
            <person name="Aleksandrzak-Piekarczyk T."/>
            <person name="Szatraj K."/>
            <person name="Zielenkiewicz U."/>
            <person name="Pilsyk S."/>
            <person name="Malc E."/>
            <person name="Mieczkowski P."/>
            <person name="Kruszewska J.S."/>
            <person name="Biernat P."/>
            <person name="Pawlowska J."/>
        </authorList>
    </citation>
    <scope>NUCLEOTIDE SEQUENCE</scope>
    <source>
        <strain evidence="1">WA0000017839</strain>
    </source>
</reference>
<dbReference type="GO" id="GO:0031123">
    <property type="term" value="P:RNA 3'-end processing"/>
    <property type="evidence" value="ECO:0007669"/>
    <property type="project" value="TreeGrafter"/>
</dbReference>
<sequence>MEEKISDKLLTYLHTYTINNNIAELDTSAKETSVVRLDDVENRLKQIAPAEYDIMKSEHSTLFGFLKSKETSNYSKGWCYEVMTTTQYKQDLRQLNNSFLALKTSPVEDARLLVMYVESPMRSHEESLSNELLEFYEKNYLSLEHLYKTRRSIRDRCLEDIGMTDVKPCKRRIGVFMFTDSFPRQKCQIADDHGMLYEREKLIETYLNLDKRIRPLISFILYFCQAQNIKRVDDGDKFLSTYPLIILVLNFLMSGLEYPVIPCLQKLSVDNECNIEDCLYTKNKGIVVTKRYRQYLNEMKFWYHTCVIIKHDNDDMDTRMENKTVWNSHNNDSLGALLIAFFQYYANQKNLTGGVSIFHAGKRGYINLKTPIAIQDPFLPVSNISCSCKQDAMEQTIKKFDSAWKALMDEKSLQFICGNELQLY</sequence>
<dbReference type="Gene3D" id="1.10.1410.10">
    <property type="match status" value="1"/>
</dbReference>
<dbReference type="SUPFAM" id="SSF81631">
    <property type="entry name" value="PAP/OAS1 substrate-binding domain"/>
    <property type="match status" value="1"/>
</dbReference>
<dbReference type="GO" id="GO:0016779">
    <property type="term" value="F:nucleotidyltransferase activity"/>
    <property type="evidence" value="ECO:0007669"/>
    <property type="project" value="TreeGrafter"/>
</dbReference>
<comment type="caution">
    <text evidence="1">The sequence shown here is derived from an EMBL/GenBank/DDBJ whole genome shotgun (WGS) entry which is preliminary data.</text>
</comment>
<organism evidence="1 2">
    <name type="scientific">Mucor saturninus</name>
    <dbReference type="NCBI Taxonomy" id="64648"/>
    <lineage>
        <taxon>Eukaryota</taxon>
        <taxon>Fungi</taxon>
        <taxon>Fungi incertae sedis</taxon>
        <taxon>Mucoromycota</taxon>
        <taxon>Mucoromycotina</taxon>
        <taxon>Mucoromycetes</taxon>
        <taxon>Mucorales</taxon>
        <taxon>Mucorineae</taxon>
        <taxon>Mucoraceae</taxon>
        <taxon>Mucor</taxon>
    </lineage>
</organism>
<keyword evidence="2" id="KW-1185">Reference proteome</keyword>
<evidence type="ECO:0000313" key="2">
    <source>
        <dbReference type="Proteomes" id="UP000603453"/>
    </source>
</evidence>
<gene>
    <name evidence="1" type="ORF">INT47_001504</name>
</gene>
<name>A0A8H7UZE9_9FUNG</name>
<dbReference type="Proteomes" id="UP000603453">
    <property type="component" value="Unassembled WGS sequence"/>
</dbReference>
<proteinExistence type="predicted"/>